<sequence length="241" mass="26666">MAVRELWLVRHGESIGNIAATRAEIEGLDVIPLDVRDADVPLSATGQEQAAALGAWLADHRDDIDLYWVSPYARARETLALALGDAAAGQTIFVDERLRDRELGILDLLTRQGVARLHPEEFSRRRHLGKFYHRPPGGESWADVALRLRSFLREVLESGAETAMLVVHDAVVMLLLYILLPLREDELLGFADDHTVLNASITHLVRAEGGWELAAFSDVAHLQREGADVTAHPGDPDVQPR</sequence>
<keyword evidence="3" id="KW-0324">Glycolysis</keyword>
<dbReference type="Gene3D" id="3.40.50.1240">
    <property type="entry name" value="Phosphoglycerate mutase-like"/>
    <property type="match status" value="1"/>
</dbReference>
<evidence type="ECO:0000256" key="2">
    <source>
        <dbReference type="ARBA" id="ARBA00012028"/>
    </source>
</evidence>
<dbReference type="InterPro" id="IPR005952">
    <property type="entry name" value="Phosphogly_mut1"/>
</dbReference>
<reference evidence="5 6" key="1">
    <citation type="journal article" date="2021" name="MBio">
        <title>Poor Competitiveness of Bradyrhizobium in Pigeon Pea Root Colonization in Indian Soils.</title>
        <authorList>
            <person name="Chalasani D."/>
            <person name="Basu A."/>
            <person name="Pullabhotla S.V.S.R.N."/>
            <person name="Jorrin B."/>
            <person name="Neal A.L."/>
            <person name="Poole P.S."/>
            <person name="Podile A.R."/>
            <person name="Tkacz A."/>
        </authorList>
    </citation>
    <scope>NUCLEOTIDE SEQUENCE [LARGE SCALE GENOMIC DNA]</scope>
    <source>
        <strain evidence="5 6">HU12</strain>
    </source>
</reference>
<comment type="caution">
    <text evidence="5">The sequence shown here is derived from an EMBL/GenBank/DDBJ whole genome shotgun (WGS) entry which is preliminary data.</text>
</comment>
<name>A0ABS7I0E1_9MICO</name>
<accession>A0ABS7I0E1</accession>
<dbReference type="Pfam" id="PF00300">
    <property type="entry name" value="His_Phos_1"/>
    <property type="match status" value="1"/>
</dbReference>
<evidence type="ECO:0000256" key="3">
    <source>
        <dbReference type="ARBA" id="ARBA00023152"/>
    </source>
</evidence>
<dbReference type="PROSITE" id="PS00175">
    <property type="entry name" value="PG_MUTASE"/>
    <property type="match status" value="1"/>
</dbReference>
<comment type="similarity">
    <text evidence="1">Belongs to the phosphoglycerate mutase family. BPG-dependent PGAM subfamily.</text>
</comment>
<proteinExistence type="inferred from homology"/>
<evidence type="ECO:0000256" key="4">
    <source>
        <dbReference type="ARBA" id="ARBA00023235"/>
    </source>
</evidence>
<dbReference type="EC" id="5.4.2.11" evidence="2"/>
<dbReference type="SMART" id="SM00855">
    <property type="entry name" value="PGAM"/>
    <property type="match status" value="1"/>
</dbReference>
<dbReference type="RefSeq" id="WP_220339651.1">
    <property type="nucleotide sequence ID" value="NZ_JAEUAX010000005.1"/>
</dbReference>
<evidence type="ECO:0000256" key="1">
    <source>
        <dbReference type="ARBA" id="ARBA00006717"/>
    </source>
</evidence>
<evidence type="ECO:0000313" key="6">
    <source>
        <dbReference type="Proteomes" id="UP000777440"/>
    </source>
</evidence>
<dbReference type="PANTHER" id="PTHR11931">
    <property type="entry name" value="PHOSPHOGLYCERATE MUTASE"/>
    <property type="match status" value="1"/>
</dbReference>
<dbReference type="CDD" id="cd07067">
    <property type="entry name" value="HP_PGM_like"/>
    <property type="match status" value="1"/>
</dbReference>
<organism evidence="5 6">
    <name type="scientific">Microbacterium ureisolvens</name>
    <dbReference type="NCBI Taxonomy" id="2781186"/>
    <lineage>
        <taxon>Bacteria</taxon>
        <taxon>Bacillati</taxon>
        <taxon>Actinomycetota</taxon>
        <taxon>Actinomycetes</taxon>
        <taxon>Micrococcales</taxon>
        <taxon>Microbacteriaceae</taxon>
        <taxon>Microbacterium</taxon>
    </lineage>
</organism>
<protein>
    <recommendedName>
        <fullName evidence="2">phosphoglycerate mutase (2,3-diphosphoglycerate-dependent)</fullName>
        <ecNumber evidence="2">5.4.2.11</ecNumber>
    </recommendedName>
</protein>
<dbReference type="SUPFAM" id="SSF53254">
    <property type="entry name" value="Phosphoglycerate mutase-like"/>
    <property type="match status" value="1"/>
</dbReference>
<dbReference type="EMBL" id="JAEUAX010000005">
    <property type="protein sequence ID" value="MBW9110315.1"/>
    <property type="molecule type" value="Genomic_DNA"/>
</dbReference>
<keyword evidence="4" id="KW-0413">Isomerase</keyword>
<gene>
    <name evidence="5" type="ORF">JNB61_11075</name>
</gene>
<dbReference type="InterPro" id="IPR029033">
    <property type="entry name" value="His_PPase_superfam"/>
</dbReference>
<keyword evidence="6" id="KW-1185">Reference proteome</keyword>
<dbReference type="InterPro" id="IPR001345">
    <property type="entry name" value="PG/BPGM_mutase_AS"/>
</dbReference>
<dbReference type="InterPro" id="IPR013078">
    <property type="entry name" value="His_Pase_superF_clade-1"/>
</dbReference>
<dbReference type="Proteomes" id="UP000777440">
    <property type="component" value="Unassembled WGS sequence"/>
</dbReference>
<evidence type="ECO:0000313" key="5">
    <source>
        <dbReference type="EMBL" id="MBW9110315.1"/>
    </source>
</evidence>